<keyword evidence="2" id="KW-1185">Reference proteome</keyword>
<dbReference type="EMBL" id="BMAW01026346">
    <property type="protein sequence ID" value="GFT96944.1"/>
    <property type="molecule type" value="Genomic_DNA"/>
</dbReference>
<comment type="caution">
    <text evidence="1">The sequence shown here is derived from an EMBL/GenBank/DDBJ whole genome shotgun (WGS) entry which is preliminary data.</text>
</comment>
<gene>
    <name evidence="1" type="ORF">NPIL_419251</name>
</gene>
<accession>A0A8X6PZ05</accession>
<dbReference type="AlphaFoldDB" id="A0A8X6PZ05"/>
<evidence type="ECO:0000313" key="2">
    <source>
        <dbReference type="Proteomes" id="UP000887013"/>
    </source>
</evidence>
<evidence type="ECO:0000313" key="1">
    <source>
        <dbReference type="EMBL" id="GFT96944.1"/>
    </source>
</evidence>
<organism evidence="1 2">
    <name type="scientific">Nephila pilipes</name>
    <name type="common">Giant wood spider</name>
    <name type="synonym">Nephila maculata</name>
    <dbReference type="NCBI Taxonomy" id="299642"/>
    <lineage>
        <taxon>Eukaryota</taxon>
        <taxon>Metazoa</taxon>
        <taxon>Ecdysozoa</taxon>
        <taxon>Arthropoda</taxon>
        <taxon>Chelicerata</taxon>
        <taxon>Arachnida</taxon>
        <taxon>Araneae</taxon>
        <taxon>Araneomorphae</taxon>
        <taxon>Entelegynae</taxon>
        <taxon>Araneoidea</taxon>
        <taxon>Nephilidae</taxon>
        <taxon>Nephila</taxon>
    </lineage>
</organism>
<name>A0A8X6PZ05_NEPPI</name>
<sequence>MISSWFKVHINGLKRESTPKFHQTSLRQENSKEVKLDSGKQFERHLVKTLSEPISLKRTNTFVYCSDSLPMCSGSLACHEILEIF</sequence>
<reference evidence="1" key="1">
    <citation type="submission" date="2020-08" db="EMBL/GenBank/DDBJ databases">
        <title>Multicomponent nature underlies the extraordinary mechanical properties of spider dragline silk.</title>
        <authorList>
            <person name="Kono N."/>
            <person name="Nakamura H."/>
            <person name="Mori M."/>
            <person name="Yoshida Y."/>
            <person name="Ohtoshi R."/>
            <person name="Malay A.D."/>
            <person name="Moran D.A.P."/>
            <person name="Tomita M."/>
            <person name="Numata K."/>
            <person name="Arakawa K."/>
        </authorList>
    </citation>
    <scope>NUCLEOTIDE SEQUENCE</scope>
</reference>
<proteinExistence type="predicted"/>
<protein>
    <submittedName>
        <fullName evidence="1">Uncharacterized protein</fullName>
    </submittedName>
</protein>
<dbReference type="Proteomes" id="UP000887013">
    <property type="component" value="Unassembled WGS sequence"/>
</dbReference>